<reference evidence="3 4" key="1">
    <citation type="journal article" date="2017" name="Genome Announc.">
        <title>Draft Genome Sequences of Four Alkaliphilic Bacteria Belonging to the Anaerobacillus Genus.</title>
        <authorList>
            <person name="Bassil N.M."/>
            <person name="Lloyd J.R."/>
        </authorList>
    </citation>
    <scope>NUCLEOTIDE SEQUENCE [LARGE SCALE GENOMIC DNA]</scope>
    <source>
        <strain evidence="3 4">NB2006</strain>
    </source>
</reference>
<dbReference type="PANTHER" id="PTHR36834:SF1">
    <property type="entry name" value="INTEGRAL MEMBRANE PROTEIN"/>
    <property type="match status" value="1"/>
</dbReference>
<evidence type="ECO:0000256" key="1">
    <source>
        <dbReference type="SAM" id="Phobius"/>
    </source>
</evidence>
<evidence type="ECO:0000313" key="3">
    <source>
        <dbReference type="EMBL" id="QOY38075.1"/>
    </source>
</evidence>
<feature type="transmembrane region" description="Helical" evidence="1">
    <location>
        <begin position="150"/>
        <end position="168"/>
    </location>
</feature>
<feature type="domain" description="VanZ-like" evidence="2">
    <location>
        <begin position="70"/>
        <end position="205"/>
    </location>
</feature>
<name>A0A7S7RDJ9_9BACI</name>
<dbReference type="InterPro" id="IPR006976">
    <property type="entry name" value="VanZ-like"/>
</dbReference>
<evidence type="ECO:0000259" key="2">
    <source>
        <dbReference type="Pfam" id="PF04892"/>
    </source>
</evidence>
<dbReference type="Pfam" id="PF04892">
    <property type="entry name" value="VanZ"/>
    <property type="match status" value="1"/>
</dbReference>
<dbReference type="InterPro" id="IPR053150">
    <property type="entry name" value="Teicoplanin_resist-assoc"/>
</dbReference>
<dbReference type="KEGG" id="aia:AWH56_011360"/>
<feature type="transmembrane region" description="Helical" evidence="1">
    <location>
        <begin position="61"/>
        <end position="85"/>
    </location>
</feature>
<dbReference type="RefSeq" id="WP_182081205.1">
    <property type="nucleotide sequence ID" value="NZ_CP063356.2"/>
</dbReference>
<keyword evidence="1" id="KW-0812">Transmembrane</keyword>
<organism evidence="3 4">
    <name type="scientific">Anaerobacillus isosaccharinicus</name>
    <dbReference type="NCBI Taxonomy" id="1532552"/>
    <lineage>
        <taxon>Bacteria</taxon>
        <taxon>Bacillati</taxon>
        <taxon>Bacillota</taxon>
        <taxon>Bacilli</taxon>
        <taxon>Bacillales</taxon>
        <taxon>Bacillaceae</taxon>
        <taxon>Anaerobacillus</taxon>
    </lineage>
</organism>
<proteinExistence type="predicted"/>
<feature type="transmembrane region" description="Helical" evidence="1">
    <location>
        <begin position="124"/>
        <end position="143"/>
    </location>
</feature>
<keyword evidence="4" id="KW-1185">Reference proteome</keyword>
<dbReference type="Proteomes" id="UP000180175">
    <property type="component" value="Chromosome"/>
</dbReference>
<protein>
    <submittedName>
        <fullName evidence="3">VanZ family protein</fullName>
    </submittedName>
</protein>
<keyword evidence="1" id="KW-1133">Transmembrane helix</keyword>
<accession>A0A7S7RDJ9</accession>
<reference evidence="3 4" key="2">
    <citation type="journal article" date="2019" name="Int. J. Syst. Evol. Microbiol.">
        <title>Anaerobacillus isosaccharinicus sp. nov., an alkaliphilic bacterium which degrades isosaccharinic acid.</title>
        <authorList>
            <person name="Bassil N.M."/>
            <person name="Lloyd J.R."/>
        </authorList>
    </citation>
    <scope>NUCLEOTIDE SEQUENCE [LARGE SCALE GENOMIC DNA]</scope>
    <source>
        <strain evidence="3 4">NB2006</strain>
    </source>
</reference>
<keyword evidence="1" id="KW-0472">Membrane</keyword>
<dbReference type="AlphaFoldDB" id="A0A7S7RDJ9"/>
<feature type="transmembrane region" description="Helical" evidence="1">
    <location>
        <begin position="27"/>
        <end position="49"/>
    </location>
</feature>
<dbReference type="EMBL" id="CP063356">
    <property type="protein sequence ID" value="QOY38075.1"/>
    <property type="molecule type" value="Genomic_DNA"/>
</dbReference>
<sequence length="223" mass="26131">MKKYILLVFPLIFYGESLWFYFRDVHYYLPLIIQIIVHLIIISVCMIFLLKLTILQNVFDWLIGICFSVYFCILYQNTIEFMLFLENAHYSLKNLRYIVNSVNIIPIKGIIDVLRYNPSASFQIFGNLIMLAPFAFAMLYFKWAKSIKQAIWYSFLCTFGIELVQLLQRILGLVFDIGIGRSFDIDDVILNTIGAPIGVGCYLLWRKVEELFLQIRKKSSVTI</sequence>
<feature type="transmembrane region" description="Helical" evidence="1">
    <location>
        <begin position="188"/>
        <end position="205"/>
    </location>
</feature>
<dbReference type="PANTHER" id="PTHR36834">
    <property type="entry name" value="MEMBRANE PROTEIN-RELATED"/>
    <property type="match status" value="1"/>
</dbReference>
<evidence type="ECO:0000313" key="4">
    <source>
        <dbReference type="Proteomes" id="UP000180175"/>
    </source>
</evidence>
<gene>
    <name evidence="3" type="ORF">AWH56_011360</name>
</gene>